<sequence length="259" mass="28435">MDLLQSVHKEGSRGGVNFSWDDVKSSNHRENYLGHSLMAPVGRWAKNKDLGWYAKAEDAELTPEERAAKEAERKAEEKRKVKEAEEDAMARALGLPVPDRSNANNEPLGESKISQKDVNKALKEALGDDEKEEDRAAAVGSREKKDRPRHREHRRKDRSGGTHVHDRETAAGSNAGGPVRGRETGSLVSTAETGVEMTEGTASIAEIGVKTTTTDHDDITKIDLGAETETTNVIEAGQDHLMRNDGDVEMIHDVHETEA</sequence>
<dbReference type="AlphaFoldDB" id="A0A8H6RCV4"/>
<dbReference type="Proteomes" id="UP000660729">
    <property type="component" value="Unassembled WGS sequence"/>
</dbReference>
<accession>A0A8H6RCV4</accession>
<feature type="compositionally biased region" description="Basic and acidic residues" evidence="1">
    <location>
        <begin position="113"/>
        <end position="146"/>
    </location>
</feature>
<gene>
    <name evidence="3" type="ORF">HII31_08547</name>
</gene>
<feature type="region of interest" description="Disordered" evidence="1">
    <location>
        <begin position="56"/>
        <end position="200"/>
    </location>
</feature>
<dbReference type="InterPro" id="IPR019315">
    <property type="entry name" value="MMTA2_N"/>
</dbReference>
<dbReference type="Pfam" id="PF10159">
    <property type="entry name" value="MMtag"/>
    <property type="match status" value="1"/>
</dbReference>
<feature type="domain" description="Multiple myeloma tumor-associated protein 2-like N-terminal" evidence="2">
    <location>
        <begin position="11"/>
        <end position="94"/>
    </location>
</feature>
<feature type="compositionally biased region" description="Basic and acidic residues" evidence="1">
    <location>
        <begin position="56"/>
        <end position="83"/>
    </location>
</feature>
<evidence type="ECO:0000259" key="2">
    <source>
        <dbReference type="Pfam" id="PF10159"/>
    </source>
</evidence>
<dbReference type="InterPro" id="IPR039207">
    <property type="entry name" value="MMTAG2-like"/>
</dbReference>
<organism evidence="3 4">
    <name type="scientific">Pseudocercospora fuligena</name>
    <dbReference type="NCBI Taxonomy" id="685502"/>
    <lineage>
        <taxon>Eukaryota</taxon>
        <taxon>Fungi</taxon>
        <taxon>Dikarya</taxon>
        <taxon>Ascomycota</taxon>
        <taxon>Pezizomycotina</taxon>
        <taxon>Dothideomycetes</taxon>
        <taxon>Dothideomycetidae</taxon>
        <taxon>Mycosphaerellales</taxon>
        <taxon>Mycosphaerellaceae</taxon>
        <taxon>Pseudocercospora</taxon>
    </lineage>
</organism>
<dbReference type="OrthoDB" id="5390672at2759"/>
<name>A0A8H6RCV4_9PEZI</name>
<evidence type="ECO:0000313" key="4">
    <source>
        <dbReference type="Proteomes" id="UP000660729"/>
    </source>
</evidence>
<feature type="compositionally biased region" description="Basic and acidic residues" evidence="1">
    <location>
        <begin position="158"/>
        <end position="169"/>
    </location>
</feature>
<protein>
    <submittedName>
        <fullName evidence="3">Multiple myeloma tumor-associated protein 2-like</fullName>
    </submittedName>
</protein>
<evidence type="ECO:0000313" key="3">
    <source>
        <dbReference type="EMBL" id="KAF7190216.1"/>
    </source>
</evidence>
<reference evidence="3" key="1">
    <citation type="submission" date="2020-04" db="EMBL/GenBank/DDBJ databases">
        <title>Draft genome resource of the tomato pathogen Pseudocercospora fuligena.</title>
        <authorList>
            <person name="Zaccaron A."/>
        </authorList>
    </citation>
    <scope>NUCLEOTIDE SEQUENCE</scope>
    <source>
        <strain evidence="3">PF001</strain>
    </source>
</reference>
<proteinExistence type="predicted"/>
<feature type="compositionally biased region" description="Basic residues" evidence="1">
    <location>
        <begin position="147"/>
        <end position="157"/>
    </location>
</feature>
<evidence type="ECO:0000256" key="1">
    <source>
        <dbReference type="SAM" id="MobiDB-lite"/>
    </source>
</evidence>
<comment type="caution">
    <text evidence="3">The sequence shown here is derived from an EMBL/GenBank/DDBJ whole genome shotgun (WGS) entry which is preliminary data.</text>
</comment>
<dbReference type="EMBL" id="JABCIY010000175">
    <property type="protein sequence ID" value="KAF7190216.1"/>
    <property type="molecule type" value="Genomic_DNA"/>
</dbReference>
<keyword evidence="4" id="KW-1185">Reference proteome</keyword>
<dbReference type="PANTHER" id="PTHR14580:SF0">
    <property type="entry name" value="MULTIPLE MYELOMA TUMOR-ASSOCIATED PROTEIN 2"/>
    <property type="match status" value="1"/>
</dbReference>
<dbReference type="PANTHER" id="PTHR14580">
    <property type="entry name" value="MULTIPLE MYELOMA TUMOR-ASSOCIATED PROTEIN 2 FAMILY MEMBER"/>
    <property type="match status" value="1"/>
</dbReference>